<gene>
    <name evidence="1" type="ORF">SAMN05421818_106110</name>
</gene>
<dbReference type="InterPro" id="IPR029044">
    <property type="entry name" value="Nucleotide-diphossugar_trans"/>
</dbReference>
<dbReference type="STRING" id="702745.SAMN05421818_106110"/>
<dbReference type="EMBL" id="FNDQ01000006">
    <property type="protein sequence ID" value="SDH55352.1"/>
    <property type="molecule type" value="Genomic_DNA"/>
</dbReference>
<protein>
    <recommendedName>
        <fullName evidence="3">Nucleotide-diphospho-sugar transferase domain-containing protein</fullName>
    </recommendedName>
</protein>
<dbReference type="SUPFAM" id="SSF53448">
    <property type="entry name" value="Nucleotide-diphospho-sugar transferases"/>
    <property type="match status" value="1"/>
</dbReference>
<keyword evidence="2" id="KW-1185">Reference proteome</keyword>
<dbReference type="RefSeq" id="WP_090407074.1">
    <property type="nucleotide sequence ID" value="NZ_FNDQ01000006.1"/>
</dbReference>
<evidence type="ECO:0000313" key="2">
    <source>
        <dbReference type="Proteomes" id="UP000243588"/>
    </source>
</evidence>
<dbReference type="Proteomes" id="UP000243588">
    <property type="component" value="Unassembled WGS sequence"/>
</dbReference>
<name>A0A1G8DC88_9FLAO</name>
<evidence type="ECO:0008006" key="3">
    <source>
        <dbReference type="Google" id="ProtNLM"/>
    </source>
</evidence>
<dbReference type="AlphaFoldDB" id="A0A1G8DC88"/>
<evidence type="ECO:0000313" key="1">
    <source>
        <dbReference type="EMBL" id="SDH55352.1"/>
    </source>
</evidence>
<accession>A0A1G8DC88</accession>
<proteinExistence type="predicted"/>
<reference evidence="2" key="1">
    <citation type="submission" date="2016-10" db="EMBL/GenBank/DDBJ databases">
        <authorList>
            <person name="Varghese N."/>
            <person name="Submissions S."/>
        </authorList>
    </citation>
    <scope>NUCLEOTIDE SEQUENCE [LARGE SCALE GENOMIC DNA]</scope>
    <source>
        <strain evidence="2">DSM 23313</strain>
    </source>
</reference>
<organism evidence="1 2">
    <name type="scientific">Myroides phaeus</name>
    <dbReference type="NCBI Taxonomy" id="702745"/>
    <lineage>
        <taxon>Bacteria</taxon>
        <taxon>Pseudomonadati</taxon>
        <taxon>Bacteroidota</taxon>
        <taxon>Flavobacteriia</taxon>
        <taxon>Flavobacteriales</taxon>
        <taxon>Flavobacteriaceae</taxon>
        <taxon>Myroides</taxon>
    </lineage>
</organism>
<sequence length="288" mass="33472">MNIVYLVFGESIVNYQQVCFSIYTALIRKETEDKIVIITEDTSLFKHLGDKVEVIPINRTIIKEWEGAYKFFWRVKIKALELVASKYPEQHILYMDGDTFIYKDLSLLKTEMNKGQNFMHLNEGKMCELPTKTEKLMWKQIKGKVFGGITMDETVCMWNAGLIGISAKHLNCLTLCLQINDEMCKADVTRRLIEQFAFSLGTNAVSTLKSGDQVVGHYWGNKDEWNELIGDFMKRALMTGLTIEQMLDEVKDIKLENHAIWVRRSNTQRKLKNVIDNFYKDKRAIFVK</sequence>